<reference evidence="1" key="1">
    <citation type="journal article" date="2021" name="PeerJ">
        <title>Extensive microbial diversity within the chicken gut microbiome revealed by metagenomics and culture.</title>
        <authorList>
            <person name="Gilroy R."/>
            <person name="Ravi A."/>
            <person name="Getino M."/>
            <person name="Pursley I."/>
            <person name="Horton D.L."/>
            <person name="Alikhan N.F."/>
            <person name="Baker D."/>
            <person name="Gharbi K."/>
            <person name="Hall N."/>
            <person name="Watson M."/>
            <person name="Adriaenssens E.M."/>
            <person name="Foster-Nyarko E."/>
            <person name="Jarju S."/>
            <person name="Secka A."/>
            <person name="Antonio M."/>
            <person name="Oren A."/>
            <person name="Chaudhuri R.R."/>
            <person name="La Ragione R."/>
            <person name="Hildebrand F."/>
            <person name="Pallen M.J."/>
        </authorList>
    </citation>
    <scope>NUCLEOTIDE SEQUENCE</scope>
    <source>
        <strain evidence="1">CHK192-8294</strain>
    </source>
</reference>
<evidence type="ECO:0000313" key="2">
    <source>
        <dbReference type="Proteomes" id="UP000823921"/>
    </source>
</evidence>
<dbReference type="EMBL" id="DWXO01000031">
    <property type="protein sequence ID" value="HJB79980.1"/>
    <property type="molecule type" value="Genomic_DNA"/>
</dbReference>
<protein>
    <submittedName>
        <fullName evidence="1">Uncharacterized protein</fullName>
    </submittedName>
</protein>
<reference evidence="1" key="2">
    <citation type="submission" date="2021-04" db="EMBL/GenBank/DDBJ databases">
        <authorList>
            <person name="Gilroy R."/>
        </authorList>
    </citation>
    <scope>NUCLEOTIDE SEQUENCE</scope>
    <source>
        <strain evidence="1">CHK192-8294</strain>
    </source>
</reference>
<evidence type="ECO:0000313" key="1">
    <source>
        <dbReference type="EMBL" id="HJB79980.1"/>
    </source>
</evidence>
<gene>
    <name evidence="1" type="ORF">H9712_03245</name>
</gene>
<accession>A0A9D2MKB0</accession>
<proteinExistence type="predicted"/>
<sequence length="260" mass="28237">MQPNSTLILTAPPNQSRAALRFGLPVAHTAYRVGGGPHLFRANMPISVRGGLMALDCVGFDGRGEAGPFCQEVLRECSARGYDGILCDFEGRPIPLLGEIVRTLAGLTQKRGWPLYVTEAYGGSADSAKVLISSALSGGSLAQRLGEAVQRYGQDRVALAVERVAEDFYLPSPSGQGQPLSLEELRRLMEERSPSVFFSTELCAHYFTYMSRENGAHFVLFDDAGSIRKKLQVARGLGIRQAVLSYPQVEDLMEDILSAP</sequence>
<dbReference type="AlphaFoldDB" id="A0A9D2MKB0"/>
<name>A0A9D2MKB0_9FIRM</name>
<comment type="caution">
    <text evidence="1">The sequence shown here is derived from an EMBL/GenBank/DDBJ whole genome shotgun (WGS) entry which is preliminary data.</text>
</comment>
<organism evidence="1 2">
    <name type="scientific">Candidatus Flavonifractor intestinigallinarum</name>
    <dbReference type="NCBI Taxonomy" id="2838586"/>
    <lineage>
        <taxon>Bacteria</taxon>
        <taxon>Bacillati</taxon>
        <taxon>Bacillota</taxon>
        <taxon>Clostridia</taxon>
        <taxon>Eubacteriales</taxon>
        <taxon>Oscillospiraceae</taxon>
        <taxon>Flavonifractor</taxon>
    </lineage>
</organism>
<dbReference type="Proteomes" id="UP000823921">
    <property type="component" value="Unassembled WGS sequence"/>
</dbReference>